<dbReference type="PANTHER" id="PTHR46609">
    <property type="entry name" value="EXONUCLEASE, PHAGE-TYPE/RECB, C-TERMINAL DOMAIN-CONTAINING PROTEIN"/>
    <property type="match status" value="1"/>
</dbReference>
<dbReference type="Gene3D" id="3.90.320.10">
    <property type="match status" value="1"/>
</dbReference>
<organism evidence="4 5">
    <name type="scientific">Pyrocoelia pectoralis</name>
    <dbReference type="NCBI Taxonomy" id="417401"/>
    <lineage>
        <taxon>Eukaryota</taxon>
        <taxon>Metazoa</taxon>
        <taxon>Ecdysozoa</taxon>
        <taxon>Arthropoda</taxon>
        <taxon>Hexapoda</taxon>
        <taxon>Insecta</taxon>
        <taxon>Pterygota</taxon>
        <taxon>Neoptera</taxon>
        <taxon>Endopterygota</taxon>
        <taxon>Coleoptera</taxon>
        <taxon>Polyphaga</taxon>
        <taxon>Elateriformia</taxon>
        <taxon>Elateroidea</taxon>
        <taxon>Lampyridae</taxon>
        <taxon>Lampyrinae</taxon>
        <taxon>Pyrocoelia</taxon>
    </lineage>
</organism>
<dbReference type="InterPro" id="IPR011335">
    <property type="entry name" value="Restrct_endonuc-II-like"/>
</dbReference>
<dbReference type="Pfam" id="PF20700">
    <property type="entry name" value="Mutator"/>
    <property type="match status" value="1"/>
</dbReference>
<sequence length="588" mass="67179">MQESAEEEKKLAIEAGNVEDSFPYITVVVDGGWAKRSYGHSYSSLSGVACIIGQKTQKILYIGVKNKFCYMCATTKREHTCFKNFTGSSASMEQAAIVEGFNQSEKIYGIRCKYVVGDGDSSVYARIQEKVSYGRSVIKLECANHCVRAYTAALHRLIKNRQFQIESRNILKKHVGKISSCTRKVIAKSSDLLNMKMQLKDSFAVVMGNDIKLLEHSPLFLEMEKARDNVIRKADRLLRNVTTNPAERYMSIVSKFTGGKRTNLVMKNMYLTRCAGAALSYNIGSSGFHKKLYSGNKEKYFLNKFCERRSKMKKSPHKRKRRHITTDESQDYGNAASELSAPDLDVEALEIAKNMIMVKLNKDNISDTEENTRGQSANLRWYESRRNRITASVFGRICHLREKTNRTSIIKQIFYSTPINSKAISYGVENEEIAIKRFEMELGAKVDSCGFFICEEYCFLGASPDGVIQNTFLVEVKCLYSIRDKKIRAVLREENNLCVTLNSDNAIEIKKKHNYYFQIQGQLNICNKDLCYLVLFTDVDLEYVSIRKDAEFWNNSILPKLKEFWEKYALPELADPRIPRGLNVSDRS</sequence>
<dbReference type="InterPro" id="IPR051703">
    <property type="entry name" value="NF-kappa-B_Signaling_Reg"/>
</dbReference>
<dbReference type="AlphaFoldDB" id="A0AAN7ZUF8"/>
<feature type="compositionally biased region" description="Basic residues" evidence="1">
    <location>
        <begin position="311"/>
        <end position="323"/>
    </location>
</feature>
<evidence type="ECO:0000313" key="4">
    <source>
        <dbReference type="EMBL" id="KAK5648098.1"/>
    </source>
</evidence>
<dbReference type="PANTHER" id="PTHR46609:SF8">
    <property type="entry name" value="YQAJ VIRAL RECOMBINASE DOMAIN-CONTAINING PROTEIN"/>
    <property type="match status" value="1"/>
</dbReference>
<protein>
    <recommendedName>
        <fullName evidence="6">YqaJ viral recombinase domain-containing protein</fullName>
    </recommendedName>
</protein>
<dbReference type="InterPro" id="IPR049012">
    <property type="entry name" value="Mutator_transp_dom"/>
</dbReference>
<feature type="region of interest" description="Disordered" evidence="1">
    <location>
        <begin position="311"/>
        <end position="332"/>
    </location>
</feature>
<dbReference type="EMBL" id="JAVRBK010000002">
    <property type="protein sequence ID" value="KAK5648098.1"/>
    <property type="molecule type" value="Genomic_DNA"/>
</dbReference>
<dbReference type="Pfam" id="PF09588">
    <property type="entry name" value="YqaJ"/>
    <property type="match status" value="1"/>
</dbReference>
<accession>A0AAN7ZUF8</accession>
<evidence type="ECO:0000259" key="2">
    <source>
        <dbReference type="Pfam" id="PF09588"/>
    </source>
</evidence>
<evidence type="ECO:0008006" key="6">
    <source>
        <dbReference type="Google" id="ProtNLM"/>
    </source>
</evidence>
<comment type="caution">
    <text evidence="4">The sequence shown here is derived from an EMBL/GenBank/DDBJ whole genome shotgun (WGS) entry which is preliminary data.</text>
</comment>
<evidence type="ECO:0000256" key="1">
    <source>
        <dbReference type="SAM" id="MobiDB-lite"/>
    </source>
</evidence>
<dbReference type="GO" id="GO:0006281">
    <property type="term" value="P:DNA repair"/>
    <property type="evidence" value="ECO:0007669"/>
    <property type="project" value="UniProtKB-ARBA"/>
</dbReference>
<gene>
    <name evidence="4" type="ORF">RI129_002990</name>
</gene>
<dbReference type="InterPro" id="IPR011604">
    <property type="entry name" value="PDDEXK-like_dom_sf"/>
</dbReference>
<evidence type="ECO:0000259" key="3">
    <source>
        <dbReference type="Pfam" id="PF20700"/>
    </source>
</evidence>
<reference evidence="4 5" key="1">
    <citation type="journal article" date="2024" name="Insects">
        <title>An Improved Chromosome-Level Genome Assembly of the Firefly Pyrocoelia pectoralis.</title>
        <authorList>
            <person name="Fu X."/>
            <person name="Meyer-Rochow V.B."/>
            <person name="Ballantyne L."/>
            <person name="Zhu X."/>
        </authorList>
    </citation>
    <scope>NUCLEOTIDE SEQUENCE [LARGE SCALE GENOMIC DNA]</scope>
    <source>
        <strain evidence="4">XCY_ONT2</strain>
    </source>
</reference>
<dbReference type="CDD" id="cd22343">
    <property type="entry name" value="PDDEXK_lambda_exonuclease-like"/>
    <property type="match status" value="1"/>
</dbReference>
<evidence type="ECO:0000313" key="5">
    <source>
        <dbReference type="Proteomes" id="UP001329430"/>
    </source>
</evidence>
<keyword evidence="5" id="KW-1185">Reference proteome</keyword>
<dbReference type="InterPro" id="IPR019080">
    <property type="entry name" value="YqaJ_viral_recombinase"/>
</dbReference>
<proteinExistence type="predicted"/>
<dbReference type="SUPFAM" id="SSF52980">
    <property type="entry name" value="Restriction endonuclease-like"/>
    <property type="match status" value="1"/>
</dbReference>
<feature type="domain" description="YqaJ viral recombinase" evidence="2">
    <location>
        <begin position="381"/>
        <end position="527"/>
    </location>
</feature>
<feature type="domain" description="Mutator-like transposase" evidence="3">
    <location>
        <begin position="1"/>
        <end position="204"/>
    </location>
</feature>
<dbReference type="Proteomes" id="UP001329430">
    <property type="component" value="Chromosome 2"/>
</dbReference>
<name>A0AAN7ZUF8_9COLE</name>